<evidence type="ECO:0000313" key="12">
    <source>
        <dbReference type="Proteomes" id="UP001235966"/>
    </source>
</evidence>
<keyword evidence="4 9" id="KW-0547">Nucleotide-binding</keyword>
<dbReference type="GO" id="GO:0004595">
    <property type="term" value="F:pantetheine-phosphate adenylyltransferase activity"/>
    <property type="evidence" value="ECO:0007669"/>
    <property type="project" value="UniProtKB-EC"/>
</dbReference>
<dbReference type="SUPFAM" id="SSF52374">
    <property type="entry name" value="Nucleotidylyl transferase"/>
    <property type="match status" value="1"/>
</dbReference>
<name>A0ABT9ND18_9ACTO</name>
<dbReference type="PRINTS" id="PR01020">
    <property type="entry name" value="LPSBIOSNTHSS"/>
</dbReference>
<feature type="binding site" evidence="9">
    <location>
        <position position="41"/>
    </location>
    <ligand>
        <name>substrate</name>
    </ligand>
</feature>
<comment type="pathway">
    <text evidence="9">Cofactor biosynthesis; coenzyme A biosynthesis; CoA from (R)-pantothenate: step 4/5.</text>
</comment>
<dbReference type="PANTHER" id="PTHR21342:SF1">
    <property type="entry name" value="PHOSPHOPANTETHEINE ADENYLYLTRANSFERASE"/>
    <property type="match status" value="1"/>
</dbReference>
<comment type="subcellular location">
    <subcellularLocation>
        <location evidence="9">Cytoplasm</location>
    </subcellularLocation>
</comment>
<evidence type="ECO:0000256" key="5">
    <source>
        <dbReference type="ARBA" id="ARBA00022840"/>
    </source>
</evidence>
<dbReference type="InterPro" id="IPR004821">
    <property type="entry name" value="Cyt_trans-like"/>
</dbReference>
<dbReference type="NCBIfam" id="TIGR00125">
    <property type="entry name" value="cyt_tran_rel"/>
    <property type="match status" value="1"/>
</dbReference>
<comment type="function">
    <text evidence="9">Reversibly transfers an adenylyl group from ATP to 4'-phosphopantetheine, yielding dephospho-CoA (dPCoA) and pyrophosphate.</text>
</comment>
<dbReference type="EMBL" id="JAUSQW010000001">
    <property type="protein sequence ID" value="MDP9801620.1"/>
    <property type="molecule type" value="Genomic_DNA"/>
</dbReference>
<evidence type="ECO:0000256" key="7">
    <source>
        <dbReference type="ARBA" id="ARBA00022993"/>
    </source>
</evidence>
<keyword evidence="7 9" id="KW-0173">Coenzyme A biosynthesis</keyword>
<dbReference type="RefSeq" id="WP_307014826.1">
    <property type="nucleotide sequence ID" value="NZ_JAUSQW010000001.1"/>
</dbReference>
<feature type="binding site" evidence="9">
    <location>
        <begin position="123"/>
        <end position="129"/>
    </location>
    <ligand>
        <name>ATP</name>
        <dbReference type="ChEBI" id="CHEBI:30616"/>
    </ligand>
</feature>
<evidence type="ECO:0000256" key="6">
    <source>
        <dbReference type="ARBA" id="ARBA00022842"/>
    </source>
</evidence>
<evidence type="ECO:0000256" key="8">
    <source>
        <dbReference type="ARBA" id="ARBA00029346"/>
    </source>
</evidence>
<evidence type="ECO:0000256" key="4">
    <source>
        <dbReference type="ARBA" id="ARBA00022741"/>
    </source>
</evidence>
<feature type="binding site" evidence="9">
    <location>
        <position position="88"/>
    </location>
    <ligand>
        <name>substrate</name>
    </ligand>
</feature>
<dbReference type="InterPro" id="IPR014729">
    <property type="entry name" value="Rossmann-like_a/b/a_fold"/>
</dbReference>
<keyword evidence="1 9" id="KW-0963">Cytoplasm</keyword>
<evidence type="ECO:0000256" key="3">
    <source>
        <dbReference type="ARBA" id="ARBA00022695"/>
    </source>
</evidence>
<feature type="binding site" evidence="9">
    <location>
        <begin position="89"/>
        <end position="91"/>
    </location>
    <ligand>
        <name>ATP</name>
        <dbReference type="ChEBI" id="CHEBI:30616"/>
    </ligand>
</feature>
<evidence type="ECO:0000256" key="2">
    <source>
        <dbReference type="ARBA" id="ARBA00022679"/>
    </source>
</evidence>
<dbReference type="InterPro" id="IPR001980">
    <property type="entry name" value="PPAT"/>
</dbReference>
<dbReference type="NCBIfam" id="TIGR01510">
    <property type="entry name" value="coaD_prev_kdtB"/>
    <property type="match status" value="1"/>
</dbReference>
<feature type="domain" description="Cytidyltransferase-like" evidence="10">
    <location>
        <begin position="5"/>
        <end position="129"/>
    </location>
</feature>
<evidence type="ECO:0000313" key="11">
    <source>
        <dbReference type="EMBL" id="MDP9801620.1"/>
    </source>
</evidence>
<gene>
    <name evidence="9" type="primary">coaD</name>
    <name evidence="11" type="ORF">J2S49_001696</name>
</gene>
<feature type="binding site" evidence="9">
    <location>
        <position position="17"/>
    </location>
    <ligand>
        <name>ATP</name>
        <dbReference type="ChEBI" id="CHEBI:30616"/>
    </ligand>
</feature>
<feature type="binding site" evidence="9">
    <location>
        <position position="9"/>
    </location>
    <ligand>
        <name>substrate</name>
    </ligand>
</feature>
<accession>A0ABT9ND18</accession>
<evidence type="ECO:0000256" key="9">
    <source>
        <dbReference type="HAMAP-Rule" id="MF_00151"/>
    </source>
</evidence>
<proteinExistence type="inferred from homology"/>
<feature type="site" description="Transition state stabilizer" evidence="9">
    <location>
        <position position="17"/>
    </location>
</feature>
<comment type="catalytic activity">
    <reaction evidence="8 9">
        <text>(R)-4'-phosphopantetheine + ATP + H(+) = 3'-dephospho-CoA + diphosphate</text>
        <dbReference type="Rhea" id="RHEA:19801"/>
        <dbReference type="ChEBI" id="CHEBI:15378"/>
        <dbReference type="ChEBI" id="CHEBI:30616"/>
        <dbReference type="ChEBI" id="CHEBI:33019"/>
        <dbReference type="ChEBI" id="CHEBI:57328"/>
        <dbReference type="ChEBI" id="CHEBI:61723"/>
        <dbReference type="EC" id="2.7.7.3"/>
    </reaction>
</comment>
<dbReference type="HAMAP" id="MF_00151">
    <property type="entry name" value="PPAT_bact"/>
    <property type="match status" value="1"/>
</dbReference>
<keyword evidence="2 9" id="KW-0808">Transferase</keyword>
<feature type="binding site" evidence="9">
    <location>
        <position position="74"/>
    </location>
    <ligand>
        <name>substrate</name>
    </ligand>
</feature>
<keyword evidence="6 9" id="KW-0460">Magnesium</keyword>
<evidence type="ECO:0000259" key="10">
    <source>
        <dbReference type="Pfam" id="PF01467"/>
    </source>
</evidence>
<keyword evidence="3 9" id="KW-0548">Nucleotidyltransferase</keyword>
<comment type="similarity">
    <text evidence="9">Belongs to the bacterial CoaD family.</text>
</comment>
<keyword evidence="12" id="KW-1185">Reference proteome</keyword>
<evidence type="ECO:0000256" key="1">
    <source>
        <dbReference type="ARBA" id="ARBA00022490"/>
    </source>
</evidence>
<sequence length="159" mass="16657">MSIAVCPGSFDPITYGHVDVIKRAATMFDSVIVAVSTNSAKRYMFTDAERVQLAREALAAAGVEAEVELVGGLIAEFAAERGAAAIVKGLRGTADYDAEVAMALLNRHLTGVETVFVMGDPALNHIASSFTKEIAAYGGNIDDLVPANVACAIRGKVKK</sequence>
<reference evidence="11 12" key="1">
    <citation type="submission" date="2023-07" db="EMBL/GenBank/DDBJ databases">
        <title>Sequencing the genomes of 1000 actinobacteria strains.</title>
        <authorList>
            <person name="Klenk H.-P."/>
        </authorList>
    </citation>
    <scope>NUCLEOTIDE SEQUENCE [LARGE SCALE GENOMIC DNA]</scope>
    <source>
        <strain evidence="11 12">DSM 102162</strain>
    </source>
</reference>
<comment type="caution">
    <text evidence="11">The sequence shown here is derived from an EMBL/GenBank/DDBJ whole genome shotgun (WGS) entry which is preliminary data.</text>
</comment>
<keyword evidence="5 9" id="KW-0067">ATP-binding</keyword>
<dbReference type="EC" id="2.7.7.3" evidence="9"/>
<feature type="binding site" evidence="9">
    <location>
        <begin position="9"/>
        <end position="10"/>
    </location>
    <ligand>
        <name>ATP</name>
        <dbReference type="ChEBI" id="CHEBI:30616"/>
    </ligand>
</feature>
<dbReference type="Proteomes" id="UP001235966">
    <property type="component" value="Unassembled WGS sequence"/>
</dbReference>
<dbReference type="PANTHER" id="PTHR21342">
    <property type="entry name" value="PHOSPHOPANTETHEINE ADENYLYLTRANSFERASE"/>
    <property type="match status" value="1"/>
</dbReference>
<dbReference type="Gene3D" id="3.40.50.620">
    <property type="entry name" value="HUPs"/>
    <property type="match status" value="1"/>
</dbReference>
<protein>
    <recommendedName>
        <fullName evidence="9">Phosphopantetheine adenylyltransferase</fullName>
        <ecNumber evidence="9">2.7.7.3</ecNumber>
    </recommendedName>
    <alternativeName>
        <fullName evidence="9">Dephospho-CoA pyrophosphorylase</fullName>
    </alternativeName>
    <alternativeName>
        <fullName evidence="9">Pantetheine-phosphate adenylyltransferase</fullName>
        <shortName evidence="9">PPAT</shortName>
    </alternativeName>
</protein>
<comment type="subunit">
    <text evidence="9">Homohexamer.</text>
</comment>
<comment type="cofactor">
    <cofactor evidence="9">
        <name>Mg(2+)</name>
        <dbReference type="ChEBI" id="CHEBI:18420"/>
    </cofactor>
</comment>
<feature type="binding site" evidence="9">
    <location>
        <position position="99"/>
    </location>
    <ligand>
        <name>ATP</name>
        <dbReference type="ChEBI" id="CHEBI:30616"/>
    </ligand>
</feature>
<dbReference type="Pfam" id="PF01467">
    <property type="entry name" value="CTP_transf_like"/>
    <property type="match status" value="1"/>
</dbReference>
<organism evidence="11 12">
    <name type="scientific">Arcanobacterium wilhelmae</name>
    <dbReference type="NCBI Taxonomy" id="1803177"/>
    <lineage>
        <taxon>Bacteria</taxon>
        <taxon>Bacillati</taxon>
        <taxon>Actinomycetota</taxon>
        <taxon>Actinomycetes</taxon>
        <taxon>Actinomycetales</taxon>
        <taxon>Actinomycetaceae</taxon>
        <taxon>Arcanobacterium</taxon>
    </lineage>
</organism>